<feature type="coiled-coil region" evidence="6">
    <location>
        <begin position="140"/>
        <end position="167"/>
    </location>
</feature>
<evidence type="ECO:0000313" key="9">
    <source>
        <dbReference type="EMBL" id="ORY52960.1"/>
    </source>
</evidence>
<evidence type="ECO:0000313" key="10">
    <source>
        <dbReference type="Proteomes" id="UP000193642"/>
    </source>
</evidence>
<dbReference type="AlphaFoldDB" id="A0A1Y2D136"/>
<dbReference type="STRING" id="329046.A0A1Y2D136"/>
<dbReference type="Pfam" id="PF04658">
    <property type="entry name" value="TAFII55_N"/>
    <property type="match status" value="1"/>
</dbReference>
<feature type="compositionally biased region" description="Acidic residues" evidence="7">
    <location>
        <begin position="227"/>
        <end position="236"/>
    </location>
</feature>
<name>A0A1Y2D136_9FUNG</name>
<feature type="region of interest" description="Disordered" evidence="7">
    <location>
        <begin position="227"/>
        <end position="252"/>
    </location>
</feature>
<organism evidence="9 10">
    <name type="scientific">Rhizoclosmatium globosum</name>
    <dbReference type="NCBI Taxonomy" id="329046"/>
    <lineage>
        <taxon>Eukaryota</taxon>
        <taxon>Fungi</taxon>
        <taxon>Fungi incertae sedis</taxon>
        <taxon>Chytridiomycota</taxon>
        <taxon>Chytridiomycota incertae sedis</taxon>
        <taxon>Chytridiomycetes</taxon>
        <taxon>Chytridiales</taxon>
        <taxon>Chytriomycetaceae</taxon>
        <taxon>Rhizoclosmatium</taxon>
    </lineage>
</organism>
<dbReference type="PANTHER" id="PTHR12228:SF0">
    <property type="entry name" value="TATA-BOX BINDING PROTEIN ASSOCIATED FACTOR 7"/>
    <property type="match status" value="1"/>
</dbReference>
<proteinExistence type="inferred from homology"/>
<evidence type="ECO:0000256" key="5">
    <source>
        <dbReference type="ARBA" id="ARBA00023242"/>
    </source>
</evidence>
<evidence type="ECO:0000256" key="1">
    <source>
        <dbReference type="ARBA" id="ARBA00004123"/>
    </source>
</evidence>
<dbReference type="PANTHER" id="PTHR12228">
    <property type="entry name" value="TRANSCRIPTION INITIATION FACTOR TFIID 55 KD SUBUNIT-RELATED"/>
    <property type="match status" value="1"/>
</dbReference>
<dbReference type="InterPro" id="IPR006751">
    <property type="entry name" value="TAFII55_prot_cons_reg"/>
</dbReference>
<dbReference type="GO" id="GO:0016251">
    <property type="term" value="F:RNA polymerase II general transcription initiation factor activity"/>
    <property type="evidence" value="ECO:0007669"/>
    <property type="project" value="TreeGrafter"/>
</dbReference>
<keyword evidence="6" id="KW-0175">Coiled coil</keyword>
<dbReference type="Proteomes" id="UP000193642">
    <property type="component" value="Unassembled WGS sequence"/>
</dbReference>
<evidence type="ECO:0000256" key="6">
    <source>
        <dbReference type="SAM" id="Coils"/>
    </source>
</evidence>
<dbReference type="EMBL" id="MCGO01000002">
    <property type="protein sequence ID" value="ORY52960.1"/>
    <property type="molecule type" value="Genomic_DNA"/>
</dbReference>
<comment type="similarity">
    <text evidence="2">Belongs to the TAF7 family.</text>
</comment>
<keyword evidence="3" id="KW-0805">Transcription regulation</keyword>
<keyword evidence="4" id="KW-0804">Transcription</keyword>
<keyword evidence="5" id="KW-0539">Nucleus</keyword>
<gene>
    <name evidence="9" type="ORF">BCR33DRAFT_845225</name>
</gene>
<feature type="compositionally biased region" description="Acidic residues" evidence="7">
    <location>
        <begin position="178"/>
        <end position="198"/>
    </location>
</feature>
<feature type="region of interest" description="Disordered" evidence="7">
    <location>
        <begin position="170"/>
        <end position="210"/>
    </location>
</feature>
<dbReference type="SMART" id="SM01370">
    <property type="entry name" value="TAFII55_N"/>
    <property type="match status" value="1"/>
</dbReference>
<reference evidence="9 10" key="1">
    <citation type="submission" date="2016-07" db="EMBL/GenBank/DDBJ databases">
        <title>Pervasive Adenine N6-methylation of Active Genes in Fungi.</title>
        <authorList>
            <consortium name="DOE Joint Genome Institute"/>
            <person name="Mondo S.J."/>
            <person name="Dannebaum R.O."/>
            <person name="Kuo R.C."/>
            <person name="Labutti K."/>
            <person name="Haridas S."/>
            <person name="Kuo A."/>
            <person name="Salamov A."/>
            <person name="Ahrendt S.R."/>
            <person name="Lipzen A."/>
            <person name="Sullivan W."/>
            <person name="Andreopoulos W.B."/>
            <person name="Clum A."/>
            <person name="Lindquist E."/>
            <person name="Daum C."/>
            <person name="Ramamoorthy G.K."/>
            <person name="Gryganskyi A."/>
            <person name="Culley D."/>
            <person name="Magnuson J.K."/>
            <person name="James T.Y."/>
            <person name="O'Malley M.A."/>
            <person name="Stajich J.E."/>
            <person name="Spatafora J.W."/>
            <person name="Visel A."/>
            <person name="Grigoriev I.V."/>
        </authorList>
    </citation>
    <scope>NUCLEOTIDE SEQUENCE [LARGE SCALE GENOMIC DNA]</scope>
    <source>
        <strain evidence="9 10">JEL800</strain>
    </source>
</reference>
<dbReference type="GO" id="GO:0051123">
    <property type="term" value="P:RNA polymerase II preinitiation complex assembly"/>
    <property type="evidence" value="ECO:0007669"/>
    <property type="project" value="TreeGrafter"/>
</dbReference>
<evidence type="ECO:0000259" key="8">
    <source>
        <dbReference type="SMART" id="SM01370"/>
    </source>
</evidence>
<evidence type="ECO:0000256" key="2">
    <source>
        <dbReference type="ARBA" id="ARBA00009368"/>
    </source>
</evidence>
<dbReference type="InterPro" id="IPR037817">
    <property type="entry name" value="TAF7"/>
</dbReference>
<dbReference type="GO" id="GO:0005669">
    <property type="term" value="C:transcription factor TFIID complex"/>
    <property type="evidence" value="ECO:0007669"/>
    <property type="project" value="InterPro"/>
</dbReference>
<keyword evidence="10" id="KW-1185">Reference proteome</keyword>
<evidence type="ECO:0000256" key="4">
    <source>
        <dbReference type="ARBA" id="ARBA00023163"/>
    </source>
</evidence>
<comment type="caution">
    <text evidence="9">The sequence shown here is derived from an EMBL/GenBank/DDBJ whole genome shotgun (WGS) entry which is preliminary data.</text>
</comment>
<dbReference type="OrthoDB" id="153872at2759"/>
<feature type="domain" description="TAFII55 protein conserved region" evidence="8">
    <location>
        <begin position="22"/>
        <end position="166"/>
    </location>
</feature>
<protein>
    <recommendedName>
        <fullName evidence="8">TAFII55 protein conserved region domain-containing protein</fullName>
    </recommendedName>
</protein>
<comment type="subcellular location">
    <subcellularLocation>
        <location evidence="1">Nucleus</location>
    </subcellularLocation>
</comment>
<evidence type="ECO:0000256" key="3">
    <source>
        <dbReference type="ARBA" id="ARBA00023015"/>
    </source>
</evidence>
<evidence type="ECO:0000256" key="7">
    <source>
        <dbReference type="SAM" id="MobiDB-lite"/>
    </source>
</evidence>
<dbReference type="CDD" id="cd08047">
    <property type="entry name" value="TAF7"/>
    <property type="match status" value="1"/>
</dbReference>
<sequence length="308" mass="34955">MSVNKAAKVKLTTEDKEPLPPVEEHIILRIQNAPLAAKLKDLAVKREPMDDLSILMHGPRKGTLKYSNDKFPATLVDLPCIIESQKTWDNRQLYKICDISQMLVVDDPANPIPEETTDEYVWPHGISAPLQYVRKRRFRKRISKRAIENVEREVERLLKADAEAIQVERDLVEVAPGQEEEAAEGEDREEGEEGEEGEITPPDGEQGEVEDDEFDDVMGEIDEAIEEELGGEDDEDHAAQAVDSDDEGEEVKQLREEIAEMDETIAEKEQEAQKQMNPIMKMRFEGIVKKLNEERSKKQAALQALLSD</sequence>
<accession>A0A1Y2D136</accession>